<dbReference type="Gene3D" id="3.40.50.1820">
    <property type="entry name" value="alpha/beta hydrolase"/>
    <property type="match status" value="1"/>
</dbReference>
<dbReference type="Pfam" id="PF01764">
    <property type="entry name" value="Lipase_3"/>
    <property type="match status" value="1"/>
</dbReference>
<dbReference type="InterPro" id="IPR029058">
    <property type="entry name" value="AB_hydrolase_fold"/>
</dbReference>
<protein>
    <recommendedName>
        <fullName evidence="2">Fungal lipase-type domain-containing protein</fullName>
    </recommendedName>
</protein>
<dbReference type="AlphaFoldDB" id="A0A7S4JH85"/>
<feature type="chain" id="PRO_5030773668" description="Fungal lipase-type domain-containing protein" evidence="1">
    <location>
        <begin position="38"/>
        <end position="478"/>
    </location>
</feature>
<evidence type="ECO:0000256" key="1">
    <source>
        <dbReference type="SAM" id="SignalP"/>
    </source>
</evidence>
<evidence type="ECO:0000259" key="2">
    <source>
        <dbReference type="Pfam" id="PF01764"/>
    </source>
</evidence>
<dbReference type="InterPro" id="IPR051218">
    <property type="entry name" value="Sec_MonoDiacylglyc_Lipase"/>
</dbReference>
<organism evidence="3">
    <name type="scientific">Odontella aurita</name>
    <dbReference type="NCBI Taxonomy" id="265563"/>
    <lineage>
        <taxon>Eukaryota</taxon>
        <taxon>Sar</taxon>
        <taxon>Stramenopiles</taxon>
        <taxon>Ochrophyta</taxon>
        <taxon>Bacillariophyta</taxon>
        <taxon>Mediophyceae</taxon>
        <taxon>Biddulphiophycidae</taxon>
        <taxon>Eupodiscales</taxon>
        <taxon>Odontellaceae</taxon>
        <taxon>Odontella</taxon>
    </lineage>
</organism>
<dbReference type="InterPro" id="IPR002921">
    <property type="entry name" value="Fungal_lipase-type"/>
</dbReference>
<dbReference type="EMBL" id="HBKQ01040544">
    <property type="protein sequence ID" value="CAE2263587.1"/>
    <property type="molecule type" value="Transcribed_RNA"/>
</dbReference>
<sequence>MKVTLGPTRGGASIADAATFALLQLPLLLSTSAPLVAHSFSLTEDALSISDDAVRLSDLSYGKDDVLTKYGGAKREISGGAEEASITELNGHPDYDDFEYVTFYTQEPDQALVAKKDYGQRQRCYLAFRGTRDNVPDWLQNLDLRDRVVHRNNDTKQEGCEVRNGYVDFLDSSVVHKVFEDIVECMESIACDDGAGDCLVVTGHSQGGASAAIASILLYDLYPTVVTFGQPPACDGGCDSIPSDRYYRYVNSMREPNDDDDRNEQAFDPVPFVPTLLSRSSNYGHGILLGEDPRSVKYLGLDGDADAFLPSVFDRRNKFEAHSIGTDSEFDYDRRIITLSENAPVSTDGFSDGIFCDRDYGELCASGRCSFENACSSEATETCVVDGCDDDADCDSGACVRGACAPGKGRVEGGCPCFINRNCASGDCNMKITTLMWTCEYGPDEEIRRQSVSKGGSISLGTFMRTATLVPALLLLLA</sequence>
<evidence type="ECO:0000313" key="3">
    <source>
        <dbReference type="EMBL" id="CAE2263587.1"/>
    </source>
</evidence>
<dbReference type="PANTHER" id="PTHR45856:SF24">
    <property type="entry name" value="FUNGAL LIPASE-LIKE DOMAIN-CONTAINING PROTEIN"/>
    <property type="match status" value="1"/>
</dbReference>
<keyword evidence="1" id="KW-0732">Signal</keyword>
<gene>
    <name evidence="3" type="ORF">OAUR00152_LOCUS27926</name>
</gene>
<dbReference type="PANTHER" id="PTHR45856">
    <property type="entry name" value="ALPHA/BETA-HYDROLASES SUPERFAMILY PROTEIN"/>
    <property type="match status" value="1"/>
</dbReference>
<name>A0A7S4JH85_9STRA</name>
<dbReference type="GO" id="GO:0006629">
    <property type="term" value="P:lipid metabolic process"/>
    <property type="evidence" value="ECO:0007669"/>
    <property type="project" value="InterPro"/>
</dbReference>
<reference evidence="3" key="1">
    <citation type="submission" date="2021-01" db="EMBL/GenBank/DDBJ databases">
        <authorList>
            <person name="Corre E."/>
            <person name="Pelletier E."/>
            <person name="Niang G."/>
            <person name="Scheremetjew M."/>
            <person name="Finn R."/>
            <person name="Kale V."/>
            <person name="Holt S."/>
            <person name="Cochrane G."/>
            <person name="Meng A."/>
            <person name="Brown T."/>
            <person name="Cohen L."/>
        </authorList>
    </citation>
    <scope>NUCLEOTIDE SEQUENCE</scope>
    <source>
        <strain evidence="3">Isolate 1302-5</strain>
    </source>
</reference>
<proteinExistence type="predicted"/>
<feature type="domain" description="Fungal lipase-type" evidence="2">
    <location>
        <begin position="125"/>
        <end position="236"/>
    </location>
</feature>
<feature type="signal peptide" evidence="1">
    <location>
        <begin position="1"/>
        <end position="37"/>
    </location>
</feature>
<accession>A0A7S4JH85</accession>
<dbReference type="SUPFAM" id="SSF53474">
    <property type="entry name" value="alpha/beta-Hydrolases"/>
    <property type="match status" value="1"/>
</dbReference>